<comment type="caution">
    <text evidence="2">The sequence shown here is derived from an EMBL/GenBank/DDBJ whole genome shotgun (WGS) entry which is preliminary data.</text>
</comment>
<feature type="region of interest" description="Disordered" evidence="1">
    <location>
        <begin position="36"/>
        <end position="56"/>
    </location>
</feature>
<dbReference type="AlphaFoldDB" id="A0A8J3YTX7"/>
<protein>
    <submittedName>
        <fullName evidence="2">Uncharacterized protein</fullName>
    </submittedName>
</protein>
<reference evidence="2" key="1">
    <citation type="submission" date="2021-01" db="EMBL/GenBank/DDBJ databases">
        <title>Whole genome shotgun sequence of Virgisporangium aliadipatigenens NBRC 105644.</title>
        <authorList>
            <person name="Komaki H."/>
            <person name="Tamura T."/>
        </authorList>
    </citation>
    <scope>NUCLEOTIDE SEQUENCE</scope>
    <source>
        <strain evidence="2">NBRC 105644</strain>
    </source>
</reference>
<organism evidence="2 3">
    <name type="scientific">Virgisporangium aliadipatigenens</name>
    <dbReference type="NCBI Taxonomy" id="741659"/>
    <lineage>
        <taxon>Bacteria</taxon>
        <taxon>Bacillati</taxon>
        <taxon>Actinomycetota</taxon>
        <taxon>Actinomycetes</taxon>
        <taxon>Micromonosporales</taxon>
        <taxon>Micromonosporaceae</taxon>
        <taxon>Virgisporangium</taxon>
    </lineage>
</organism>
<evidence type="ECO:0000256" key="1">
    <source>
        <dbReference type="SAM" id="MobiDB-lite"/>
    </source>
</evidence>
<sequence>MLGADVVVVEHPGLFLGQDDDATGTVGEAFEHETHVLDGGSHAPTGQTHARADTVG</sequence>
<dbReference type="EMBL" id="BOPF01000048">
    <property type="protein sequence ID" value="GIJ51466.1"/>
    <property type="molecule type" value="Genomic_DNA"/>
</dbReference>
<name>A0A8J3YTX7_9ACTN</name>
<proteinExistence type="predicted"/>
<accession>A0A8J3YTX7</accession>
<dbReference type="Proteomes" id="UP000619260">
    <property type="component" value="Unassembled WGS sequence"/>
</dbReference>
<gene>
    <name evidence="2" type="ORF">Val02_83520</name>
</gene>
<evidence type="ECO:0000313" key="2">
    <source>
        <dbReference type="EMBL" id="GIJ51466.1"/>
    </source>
</evidence>
<keyword evidence="3" id="KW-1185">Reference proteome</keyword>
<evidence type="ECO:0000313" key="3">
    <source>
        <dbReference type="Proteomes" id="UP000619260"/>
    </source>
</evidence>